<dbReference type="Proteomes" id="UP000239002">
    <property type="component" value="Unassembled WGS sequence"/>
</dbReference>
<accession>A0A2S6IFS8</accession>
<sequence length="3532" mass="396452">MKNRLFKYIIGLLILLSVQDGISQIITSRPALSNEIVPGRHMIETDPDYFLPNSDKEFASMQLTLGILDDVINVEPLRFKYTVDFKIKTRNLSTGNWNQAFPRTLEVNYSPLGNISDIINDRDVLVIENAYEATIEILNVAISNLDNNSSLSNSDVQNVFLNLEFVSNHSQLLSPQPSSFNSSVFYRYPNNSSTPIVTGNSIQDAPQEVTVSWTPITGAEFYELQWTWVDNYGISSNDVKVPADIQWNTKDFDNNNTSLLLKNSSYTLPLIYERGYLLFRVRGVGYNDQAQDYGSSYVYGKWTGATNPTKAADYYAIETFSHQKIKNWQIQTSYAEEGKKKDVISYMDGSLRNRQTVTKINTDQQAIVGEAIYDHVGRPAVEILPAPAQWGPLDYHPKFNINDQDESYSFLDFEFSDPILDANCDPENTQMPYAEMSQSKGAALYYSNDTALKTTNKDNYIPDADGVPFSVTDYTNDNTGRVKRKSGVGKEHALNSGHEMKYYYGSPDQEYLNRLFGVNVGYSTYYKRNVVIDPNGQASISYVDPSGKTIATALVENAPKNLLTLSEVGRFSLFNKDLLGKVNDTAVDTNVDKNNLFYSNGSSYFNGLIFNGEELILDKNNEGVINLNYTADGSPFSPEHCEETYDAVVDYKISITDDCGNEFAVDDSGDPLSGTHTFNNAGTSDILPKSLNLNGLKLGQYNISKTLVVNEQALETALAAYLSSSCIEPIENFDVRYLLDDCDLSCEKEKKTTDIFTQEKIGLIPNFYDKTAIERASLMSLFNEMYLAYSETYDDLCAASQFDYDLWDSFYEAECVANGMLLTSHFMPGEQYAEPDGSAGYAYSIFNPNSSLPNDSNNIAPWKKPEIVGGIGYMNSDGGQSTIRVSIDSYDTQGNPIYRPAIDISNPALDPNDSNYFIVEPQDLSEESFRDLFEPQWAESLLQYHPENCYIEVMDPLCTKKVAVDIIGLISSKAFDESLLMLENSEVHVNGSDIDLLEATTTGVGGTAIMKYDPFFQFDYSTNTIVDDLSSRRTIMLDAISYDYRDGKSLWLYSYETLFSVDPLLYSANTINHNTVRNSYLSNGGVFQIEENKKQFWQLFLMNYNELKSRIVNVYASINAVNNGCYNGCIDDIGSNDYRALLSEFNNGVTAAAYNELYNLVNLPPFPQGSNLPVCDQNTSSVLNDMYRVYRPIDVIIPAGSDLQDVLDQYQDEANYQNYYESGKCPIASTTEFFLNGYFKERNELGNGSWSPGVPRNYINRHLIEAFGHNFNNQTSSLNLVLNPIDNGNTLELNLNSSNLNASCDPKFTLNFTNPNLGFNFSTYGSNWKIVSLSNLVQTSWDNSSGSNYSILVKYITDLNSTNPVIKEMVLVGTTCINLDRCNPNLSYPAVANGNPASNTYNDFYDSNSDAACGKRELFRSSLHDLMRELQANGNLFSTAPVDISNYSSFSNGYLPMHFNQNNAFWSWNGSKFIIQQSNQILFQVEVNNTNNFTSLETINSLFIDNPDSQVPITSDYNTGTINYTYIDTSTTPNTFNNEPIDFSLSFPVGSKTNAMDFSCCTGTLPLATIAPNDSNIQVPLEDLIKEVLAEYGLNGTSNLQSYQLDQTLSQSLVAAYPSIPNDNGVVSIYDFTINNLGNIAYFSFSAQGDIDFYMEWRDTGYSTGQGDCTLQNLTSELDYMFNGSTRINTSLVNANLNYQNPRLLSLNLLERSTQNYINFNLGFIRDNGSNEYKCDYNVYLRDLRDCGNPCVPIQVAPVACTPEIYGLYMALMPSLSPIDSSYYLTEKEFCEYNASIVLNDWIYYIDRVVNGNGLDSPFYLSILNFGGNALGMGHPDTRAAIDAYIDDPQYYDHLTWLEFTQEIVNGAIKIGTIQNSCPTAGVPFVTPLVDLEDPCETFQNNFARTYQNDLYNQYLEQQTAYFKRAYTDHVLSTTVENLTSSVRDLEYQYTLYYYDQAGNLVQTVPPEGIDDTFKATVQHNVINQERDSYDASDPNSSINVNNSTISPEHRLTTQYKYNSLNQLVWQSTPDGGETRFAYDKLGRIIASQNAKQASEIVTGPQAQVIINSNDINWINNRNIDFSNKSLLKKINRMTTSSISSEQQIEGDGFFEIVANNFEEETYSMIGLTDYIGTSSYWPNLDFNMYAYKPINITEQRRHLIVKLNNNSTSGWIWPSGGTVLNNGDVLRVERIQNKIYFTHNGNPLGELIDHTNGAPLRAAVYFVAGSSSNVGEQSVSNPKIGYSTNQYEKFSYTRYDELGRISEAGEMNVPQGRYIINDEGILIDNTIGQEAGVNTTLYPDNITSIRSQVTKTTYDLPATPALQDLFEDYSAQNTRNRVTNVKYYSTYTSNSISDNSLHYDYDIHGNVKEMITHINDEFLENSDNAYFSVLYDYDLISGNVNQVTYQKDKRDQFIHRYEYDADNRIQYVETSSDGVVWEKDAQYEYYKHGPLARVQIGDKKVQGTDYAYTIHGWLKGVNSENVDRTVEIGQDGYGLQHQNTAIDAMGYSLNYYEKDYSSLGRSNLLNTNNSNLNTNSLNPSSGIGGTENKDLFNGNISRMVTSLLGTKEEQLSTLSNRYIYDQLNRIKQFQSEELELNGIVRSTYGAQYEFDRNGNLTSLSRKRQNGDNFDSFTYDYERDPQGNIVNNRLIGLSDDPDVDNYEGDINEGSSSYEYDEIGQLIYDEGEELKIKWRVDGKVAEIEKNDGTVITFDYDPLGNRIAKHVNKQNQEGDIVSTYYIRDASGNVMATYENYIKMTEKDIAEYNLTQKEKHIYGSSRLGLEISSLHLGKGTVKGVFDNEFTVKSLSGCLGNNYAYHFGSSASSQTATWNEGSPIFLSDHDNYLRFNTVIDLDAVADYDILELISAYTGSPAHSNLGARNGIMFNIENENGLLKPVFHIYTRSGTLAQRLELDPSIHPNFTLGLGVLDVTAEIKMINPNLSISRSITAFEFILNGQSYYYNNPSHSDDFISGSSGITRSNSSIGNSNNQSAFAMCYLNYEFSNNSSNGVLQREIGFRETGESGLHLLGVFTRNGIPGGTNANTFTIATDDCSYYTTSPCLYQPIPDNDLDGIPNDCEIANGSNPNNADDDGDGVPTNLEYGNFNPSSCSGYLDTDGNGIFDYMDPDDDGDGIDTSWENNPLNVNIDLDNDGTLNYLDADDDNDYVSTKCESNYGYDPYQFSADHDGDGVLTKYEIEESNRNGNPALIINIPLDAVDCNLLLDTDNDGTPDFADDNDDGDSYLTSVEQLPEFDMTNWFDDDGDSDGIPDFRDKQNNTPNFPEEESYSLHERFAGDKRYELSNHLGNVLSVVTDRKLPVYNKSTYEIEENRSFEINMEQKGGLYKFDSQKEYIYFHGREEGAGALTMFNTKPGIINFSIENLDSESKEFYGATINLYSVDGDKNLTLIEKSDLITSVDKEKGSSYYYQISNAGDYAISIELGPQPFKGEEQIVYMSGLKLNALGNPAAWLASQNYFKPDVFAYNDYYPYGMLLNNRHGRDSGKTVLIVAVKPFRLSVAVIRQYLKNFSFLFSI</sequence>
<dbReference type="InterPro" id="IPR028974">
    <property type="entry name" value="TSP_type-3_rpt"/>
</dbReference>
<dbReference type="EMBL" id="PTJE01000008">
    <property type="protein sequence ID" value="PPK93069.1"/>
    <property type="molecule type" value="Genomic_DNA"/>
</dbReference>
<proteinExistence type="predicted"/>
<dbReference type="SUPFAM" id="SSF103647">
    <property type="entry name" value="TSP type-3 repeat"/>
    <property type="match status" value="1"/>
</dbReference>
<dbReference type="InterPro" id="IPR050708">
    <property type="entry name" value="T6SS_VgrG/RHS"/>
</dbReference>
<keyword evidence="3" id="KW-1185">Reference proteome</keyword>
<dbReference type="PROSITE" id="PS00018">
    <property type="entry name" value="EF_HAND_1"/>
    <property type="match status" value="1"/>
</dbReference>
<dbReference type="InterPro" id="IPR045619">
    <property type="entry name" value="DUF6443"/>
</dbReference>
<protein>
    <submittedName>
        <fullName evidence="2">YD repeat-containing protein</fullName>
    </submittedName>
</protein>
<evidence type="ECO:0000313" key="2">
    <source>
        <dbReference type="EMBL" id="PPK93069.1"/>
    </source>
</evidence>
<dbReference type="RefSeq" id="WP_104516561.1">
    <property type="nucleotide sequence ID" value="NZ_PTJE01000008.1"/>
</dbReference>
<dbReference type="Pfam" id="PF20041">
    <property type="entry name" value="DUF6443"/>
    <property type="match status" value="1"/>
</dbReference>
<reference evidence="2 3" key="1">
    <citation type="submission" date="2018-02" db="EMBL/GenBank/DDBJ databases">
        <title>Genomic Encyclopedia of Archaeal and Bacterial Type Strains, Phase II (KMG-II): from individual species to whole genera.</title>
        <authorList>
            <person name="Goeker M."/>
        </authorList>
    </citation>
    <scope>NUCLEOTIDE SEQUENCE [LARGE SCALE GENOMIC DNA]</scope>
    <source>
        <strain evidence="2 3">DSM 16809</strain>
    </source>
</reference>
<name>A0A2S6IFS8_9FLAO</name>
<dbReference type="OrthoDB" id="2972467at2"/>
<dbReference type="PANTHER" id="PTHR32305">
    <property type="match status" value="1"/>
</dbReference>
<gene>
    <name evidence="2" type="ORF">LY01_02774</name>
</gene>
<evidence type="ECO:0000259" key="1">
    <source>
        <dbReference type="Pfam" id="PF20041"/>
    </source>
</evidence>
<evidence type="ECO:0000313" key="3">
    <source>
        <dbReference type="Proteomes" id="UP000239002"/>
    </source>
</evidence>
<dbReference type="InterPro" id="IPR018247">
    <property type="entry name" value="EF_Hand_1_Ca_BS"/>
</dbReference>
<dbReference type="Gene3D" id="4.10.1080.10">
    <property type="entry name" value="TSP type-3 repeat"/>
    <property type="match status" value="1"/>
</dbReference>
<dbReference type="Gene3D" id="2.180.10.10">
    <property type="entry name" value="RHS repeat-associated core"/>
    <property type="match status" value="2"/>
</dbReference>
<dbReference type="GO" id="GO:0005509">
    <property type="term" value="F:calcium ion binding"/>
    <property type="evidence" value="ECO:0007669"/>
    <property type="project" value="InterPro"/>
</dbReference>
<dbReference type="PANTHER" id="PTHR32305:SF15">
    <property type="entry name" value="PROTEIN RHSA-RELATED"/>
    <property type="match status" value="1"/>
</dbReference>
<feature type="domain" description="DUF6443" evidence="1">
    <location>
        <begin position="331"/>
        <end position="416"/>
    </location>
</feature>
<organism evidence="2 3">
    <name type="scientific">Nonlabens xylanidelens</name>
    <dbReference type="NCBI Taxonomy" id="191564"/>
    <lineage>
        <taxon>Bacteria</taxon>
        <taxon>Pseudomonadati</taxon>
        <taxon>Bacteroidota</taxon>
        <taxon>Flavobacteriia</taxon>
        <taxon>Flavobacteriales</taxon>
        <taxon>Flavobacteriaceae</taxon>
        <taxon>Nonlabens</taxon>
    </lineage>
</organism>
<comment type="caution">
    <text evidence="2">The sequence shown here is derived from an EMBL/GenBank/DDBJ whole genome shotgun (WGS) entry which is preliminary data.</text>
</comment>